<sequence>MDMNRLTRPFLDSEIKVREGRKNMQFQYIPSEYVVDRLNEIGPANWNFIIKDSKQIGNEVVVLGSLQIGNTVKEAFGSAVIDENKTAGDSYKTAQMLSLVKSASLYNVPCIFKAKLKQGKNNQYYNQQSNNTPQDFNCDHCNLGITQAEINFTSKYPQIYNGQKLCRNCQKKYRNRNIQRVQ</sequence>
<dbReference type="EMBL" id="WMEU01000008">
    <property type="protein sequence ID" value="MYL55441.1"/>
    <property type="molecule type" value="Genomic_DNA"/>
</dbReference>
<dbReference type="Proteomes" id="UP000466692">
    <property type="component" value="Unassembled WGS sequence"/>
</dbReference>
<name>A0ACC7VM74_9BACI</name>
<keyword evidence="2" id="KW-1185">Reference proteome</keyword>
<evidence type="ECO:0000313" key="2">
    <source>
        <dbReference type="Proteomes" id="UP000466692"/>
    </source>
</evidence>
<comment type="caution">
    <text evidence="1">The sequence shown here is derived from an EMBL/GenBank/DDBJ whole genome shotgun (WGS) entry which is preliminary data.</text>
</comment>
<accession>A0ACC7VM74</accession>
<reference evidence="1" key="1">
    <citation type="submission" date="2019-11" db="EMBL/GenBank/DDBJ databases">
        <title>Genome sequences of 17 halophilic strains isolated from different environments.</title>
        <authorList>
            <person name="Furrow R.E."/>
        </authorList>
    </citation>
    <scope>NUCLEOTIDE SEQUENCE</scope>
    <source>
        <strain evidence="1">22510_22_Filter</strain>
    </source>
</reference>
<proteinExistence type="predicted"/>
<organism evidence="1 2">
    <name type="scientific">Pontibacillus yanchengensis</name>
    <dbReference type="NCBI Taxonomy" id="462910"/>
    <lineage>
        <taxon>Bacteria</taxon>
        <taxon>Bacillati</taxon>
        <taxon>Bacillota</taxon>
        <taxon>Bacilli</taxon>
        <taxon>Bacillales</taxon>
        <taxon>Bacillaceae</taxon>
        <taxon>Pontibacillus</taxon>
    </lineage>
</organism>
<gene>
    <name evidence="1" type="ORF">GLW08_19180</name>
</gene>
<evidence type="ECO:0000313" key="1">
    <source>
        <dbReference type="EMBL" id="MYL55441.1"/>
    </source>
</evidence>
<protein>
    <submittedName>
        <fullName evidence="1">Uncharacterized protein</fullName>
    </submittedName>
</protein>